<dbReference type="Pfam" id="PF00004">
    <property type="entry name" value="AAA"/>
    <property type="match status" value="1"/>
</dbReference>
<dbReference type="GO" id="GO:0005524">
    <property type="term" value="F:ATP binding"/>
    <property type="evidence" value="ECO:0007669"/>
    <property type="project" value="InterPro"/>
</dbReference>
<sequence>MSSGLYRFRQTARRRSTPMSNSSETTTSVVTNGDAHPQPEVAQPEEPPVPMKLDAKRIQLRWDDEEGNYVARDDEPKAIKPQKPQEPFAISIARRFVPSQRQNKHDVVEEIHIHSSYIVEVLKIVMKDNRSINWKAEPLKFEPNALLPYLPFLLTHSLSREFKDDSDFEEKNKHISFFISFLGTEYRSRLQELAHLLSDEQITLAWIPGLFLPGDILFTHCSVTGDPCAVRLTQSPNYDCRSGSYRLYVEYVNVQSKRPGLSSLMLSIEGFDGTKRISDLEAYPFKYVQDKQEQRASLIERGKKHWDVAQQSWKHMQYDAIAYRLEDRRYRKVFVKSRVMIDTEMFDQYASYSTPSHYRDLDGKKMTKRSRTTLTDNDFLLFAAKTYGYSLSEREWLEFRVADLNEVKWNPSVFDSLQLDADNKYTVRALIESQCNDRMNFDDFVLGKGRGLIFNLHGPPGVGKTLTAEATSEVTRSPLYMIGAGDLGITAGELDNSLARVSTLAYRWKAVVLIDEADVFLEKRETRDIQRNAMVAVFLRQLEYYAGILFLTTNRVEVFDEAMMSRIHVTLHYDKLTPAAREHLWDAFLQKANYPSPRTPSQTEVLRELPLNGREIKNVVKVATTLASYENRDLVFEDVMKALKILGQTQVATAVGAVSNASEPVKA</sequence>
<feature type="region of interest" description="Disordered" evidence="1">
    <location>
        <begin position="1"/>
        <end position="50"/>
    </location>
</feature>
<organism evidence="3 4">
    <name type="scientific">Tetrapyrgos nigripes</name>
    <dbReference type="NCBI Taxonomy" id="182062"/>
    <lineage>
        <taxon>Eukaryota</taxon>
        <taxon>Fungi</taxon>
        <taxon>Dikarya</taxon>
        <taxon>Basidiomycota</taxon>
        <taxon>Agaricomycotina</taxon>
        <taxon>Agaricomycetes</taxon>
        <taxon>Agaricomycetidae</taxon>
        <taxon>Agaricales</taxon>
        <taxon>Marasmiineae</taxon>
        <taxon>Marasmiaceae</taxon>
        <taxon>Tetrapyrgos</taxon>
    </lineage>
</organism>
<dbReference type="AlphaFoldDB" id="A0A8H5GLL9"/>
<accession>A0A8H5GLL9</accession>
<dbReference type="EMBL" id="JAACJM010000020">
    <property type="protein sequence ID" value="KAF5366989.1"/>
    <property type="molecule type" value="Genomic_DNA"/>
</dbReference>
<evidence type="ECO:0000256" key="1">
    <source>
        <dbReference type="SAM" id="MobiDB-lite"/>
    </source>
</evidence>
<dbReference type="PANTHER" id="PTHR46411:SF3">
    <property type="entry name" value="AAA+ ATPASE DOMAIN-CONTAINING PROTEIN"/>
    <property type="match status" value="1"/>
</dbReference>
<feature type="compositionally biased region" description="Low complexity" evidence="1">
    <location>
        <begin position="20"/>
        <end position="44"/>
    </location>
</feature>
<evidence type="ECO:0000313" key="3">
    <source>
        <dbReference type="EMBL" id="KAF5366989.1"/>
    </source>
</evidence>
<dbReference type="Proteomes" id="UP000559256">
    <property type="component" value="Unassembled WGS sequence"/>
</dbReference>
<dbReference type="InterPro" id="IPR027417">
    <property type="entry name" value="P-loop_NTPase"/>
</dbReference>
<name>A0A8H5GLL9_9AGAR</name>
<dbReference type="OrthoDB" id="10042665at2759"/>
<dbReference type="InterPro" id="IPR003959">
    <property type="entry name" value="ATPase_AAA_core"/>
</dbReference>
<dbReference type="GO" id="GO:0016887">
    <property type="term" value="F:ATP hydrolysis activity"/>
    <property type="evidence" value="ECO:0007669"/>
    <property type="project" value="InterPro"/>
</dbReference>
<dbReference type="InterPro" id="IPR054289">
    <property type="entry name" value="DUF7025"/>
</dbReference>
<evidence type="ECO:0000259" key="2">
    <source>
        <dbReference type="SMART" id="SM00382"/>
    </source>
</evidence>
<gene>
    <name evidence="3" type="ORF">D9758_003945</name>
</gene>
<protein>
    <recommendedName>
        <fullName evidence="2">AAA+ ATPase domain-containing protein</fullName>
    </recommendedName>
</protein>
<dbReference type="Gene3D" id="3.40.50.300">
    <property type="entry name" value="P-loop containing nucleotide triphosphate hydrolases"/>
    <property type="match status" value="1"/>
</dbReference>
<evidence type="ECO:0000313" key="4">
    <source>
        <dbReference type="Proteomes" id="UP000559256"/>
    </source>
</evidence>
<dbReference type="InterPro" id="IPR003593">
    <property type="entry name" value="AAA+_ATPase"/>
</dbReference>
<dbReference type="PANTHER" id="PTHR46411">
    <property type="entry name" value="FAMILY ATPASE, PUTATIVE-RELATED"/>
    <property type="match status" value="1"/>
</dbReference>
<reference evidence="3 4" key="1">
    <citation type="journal article" date="2020" name="ISME J.">
        <title>Uncovering the hidden diversity of litter-decomposition mechanisms in mushroom-forming fungi.</title>
        <authorList>
            <person name="Floudas D."/>
            <person name="Bentzer J."/>
            <person name="Ahren D."/>
            <person name="Johansson T."/>
            <person name="Persson P."/>
            <person name="Tunlid A."/>
        </authorList>
    </citation>
    <scope>NUCLEOTIDE SEQUENCE [LARGE SCALE GENOMIC DNA]</scope>
    <source>
        <strain evidence="3 4">CBS 291.85</strain>
    </source>
</reference>
<keyword evidence="4" id="KW-1185">Reference proteome</keyword>
<dbReference type="SMART" id="SM00382">
    <property type="entry name" value="AAA"/>
    <property type="match status" value="1"/>
</dbReference>
<dbReference type="Pfam" id="PF22942">
    <property type="entry name" value="DUF7025"/>
    <property type="match status" value="1"/>
</dbReference>
<comment type="caution">
    <text evidence="3">The sequence shown here is derived from an EMBL/GenBank/DDBJ whole genome shotgun (WGS) entry which is preliminary data.</text>
</comment>
<feature type="domain" description="AAA+ ATPase" evidence="2">
    <location>
        <begin position="450"/>
        <end position="577"/>
    </location>
</feature>
<dbReference type="SUPFAM" id="SSF52540">
    <property type="entry name" value="P-loop containing nucleoside triphosphate hydrolases"/>
    <property type="match status" value="1"/>
</dbReference>
<proteinExistence type="predicted"/>